<proteinExistence type="predicted"/>
<organism evidence="5">
    <name type="scientific">viral metagenome</name>
    <dbReference type="NCBI Taxonomy" id="1070528"/>
    <lineage>
        <taxon>unclassified sequences</taxon>
        <taxon>metagenomes</taxon>
        <taxon>organismal metagenomes</taxon>
    </lineage>
</organism>
<dbReference type="GO" id="GO:0006261">
    <property type="term" value="P:DNA-templated DNA replication"/>
    <property type="evidence" value="ECO:0007669"/>
    <property type="project" value="TreeGrafter"/>
</dbReference>
<dbReference type="Gene3D" id="3.40.50.300">
    <property type="entry name" value="P-loop containing nucleotide triphosphate hydrolases"/>
    <property type="match status" value="1"/>
</dbReference>
<accession>A0A6C0I6A1</accession>
<dbReference type="GO" id="GO:0016887">
    <property type="term" value="F:ATP hydrolysis activity"/>
    <property type="evidence" value="ECO:0007669"/>
    <property type="project" value="InterPro"/>
</dbReference>
<dbReference type="InterPro" id="IPR003593">
    <property type="entry name" value="AAA+_ATPase"/>
</dbReference>
<evidence type="ECO:0000256" key="2">
    <source>
        <dbReference type="ARBA" id="ARBA00022741"/>
    </source>
</evidence>
<evidence type="ECO:0000313" key="5">
    <source>
        <dbReference type="EMBL" id="QHT88329.1"/>
    </source>
</evidence>
<dbReference type="InterPro" id="IPR027417">
    <property type="entry name" value="P-loop_NTPase"/>
</dbReference>
<evidence type="ECO:0000256" key="3">
    <source>
        <dbReference type="ARBA" id="ARBA00022840"/>
    </source>
</evidence>
<dbReference type="CDD" id="cd00009">
    <property type="entry name" value="AAA"/>
    <property type="match status" value="1"/>
</dbReference>
<dbReference type="GO" id="GO:0006281">
    <property type="term" value="P:DNA repair"/>
    <property type="evidence" value="ECO:0007669"/>
    <property type="project" value="TreeGrafter"/>
</dbReference>
<feature type="domain" description="AAA+ ATPase" evidence="4">
    <location>
        <begin position="33"/>
        <end position="163"/>
    </location>
</feature>
<keyword evidence="1" id="KW-0235">DNA replication</keyword>
<keyword evidence="2" id="KW-0547">Nucleotide-binding</keyword>
<dbReference type="InterPro" id="IPR050238">
    <property type="entry name" value="DNA_Rep/Repair_Clamp_Loader"/>
</dbReference>
<dbReference type="AlphaFoldDB" id="A0A6C0I6A1"/>
<dbReference type="Pfam" id="PF00004">
    <property type="entry name" value="AAA"/>
    <property type="match status" value="1"/>
</dbReference>
<dbReference type="InterPro" id="IPR003959">
    <property type="entry name" value="ATPase_AAA_core"/>
</dbReference>
<dbReference type="GO" id="GO:0005524">
    <property type="term" value="F:ATP binding"/>
    <property type="evidence" value="ECO:0007669"/>
    <property type="project" value="UniProtKB-KW"/>
</dbReference>
<dbReference type="GO" id="GO:0003689">
    <property type="term" value="F:DNA clamp loader activity"/>
    <property type="evidence" value="ECO:0007669"/>
    <property type="project" value="TreeGrafter"/>
</dbReference>
<reference evidence="5" key="1">
    <citation type="journal article" date="2020" name="Nature">
        <title>Giant virus diversity and host interactions through global metagenomics.</title>
        <authorList>
            <person name="Schulz F."/>
            <person name="Roux S."/>
            <person name="Paez-Espino D."/>
            <person name="Jungbluth S."/>
            <person name="Walsh D.A."/>
            <person name="Denef V.J."/>
            <person name="McMahon K.D."/>
            <person name="Konstantinidis K.T."/>
            <person name="Eloe-Fadrosh E.A."/>
            <person name="Kyrpides N.C."/>
            <person name="Woyke T."/>
        </authorList>
    </citation>
    <scope>NUCLEOTIDE SEQUENCE</scope>
    <source>
        <strain evidence="5">GVMAG-M-3300023184-50</strain>
    </source>
</reference>
<dbReference type="PANTHER" id="PTHR11669">
    <property type="entry name" value="REPLICATION FACTOR C / DNA POLYMERASE III GAMMA-TAU SUBUNIT"/>
    <property type="match status" value="1"/>
</dbReference>
<protein>
    <recommendedName>
        <fullName evidence="4">AAA+ ATPase domain-containing protein</fullName>
    </recommendedName>
</protein>
<evidence type="ECO:0000259" key="4">
    <source>
        <dbReference type="SMART" id="SM00382"/>
    </source>
</evidence>
<sequence>MLSESYRPSTFDEIIGHEEAKDTLKNYLTRNIPCYSVLIGGTPGIGKTTLVLAAARSCGYEPLEINASRSLRSHDDVSRLRESCRAAISFTSILKYEVPRKTCVILDEVDGSDPHAQRKILEWIKDPERQVPILCTANETPVIFKRASEHVCVHRCMPLNARTIYDVLKTHLPENFDEFLGIVKECQHDVRRILHRVQYGTSDKPRVVTMSGDCIVDLLKQEEMFYKTSPIIRGLLSTGT</sequence>
<dbReference type="GO" id="GO:0005663">
    <property type="term" value="C:DNA replication factor C complex"/>
    <property type="evidence" value="ECO:0007669"/>
    <property type="project" value="TreeGrafter"/>
</dbReference>
<dbReference type="SMART" id="SM00382">
    <property type="entry name" value="AAA"/>
    <property type="match status" value="1"/>
</dbReference>
<name>A0A6C0I6A1_9ZZZZ</name>
<dbReference type="PANTHER" id="PTHR11669:SF20">
    <property type="entry name" value="REPLICATION FACTOR C SUBUNIT 4"/>
    <property type="match status" value="1"/>
</dbReference>
<dbReference type="SUPFAM" id="SSF52540">
    <property type="entry name" value="P-loop containing nucleoside triphosphate hydrolases"/>
    <property type="match status" value="1"/>
</dbReference>
<keyword evidence="3" id="KW-0067">ATP-binding</keyword>
<evidence type="ECO:0000256" key="1">
    <source>
        <dbReference type="ARBA" id="ARBA00022705"/>
    </source>
</evidence>
<dbReference type="EMBL" id="MN740114">
    <property type="protein sequence ID" value="QHT88329.1"/>
    <property type="molecule type" value="Genomic_DNA"/>
</dbReference>